<dbReference type="PROSITE" id="PS50146">
    <property type="entry name" value="DAGK"/>
    <property type="match status" value="1"/>
</dbReference>
<dbReference type="Gene3D" id="3.40.50.10330">
    <property type="entry name" value="Probable inorganic polyphosphate/atp-NAD kinase, domain 1"/>
    <property type="match status" value="1"/>
</dbReference>
<evidence type="ECO:0000313" key="6">
    <source>
        <dbReference type="EMBL" id="SCM69850.1"/>
    </source>
</evidence>
<accession>A0A1M4N4N0</accession>
<keyword evidence="1" id="KW-0808">Transferase</keyword>
<dbReference type="InterPro" id="IPR016064">
    <property type="entry name" value="NAD/diacylglycerol_kinase_sf"/>
</dbReference>
<dbReference type="InterPro" id="IPR050187">
    <property type="entry name" value="Lipid_Phosphate_FormReg"/>
</dbReference>
<evidence type="ECO:0000256" key="2">
    <source>
        <dbReference type="ARBA" id="ARBA00022741"/>
    </source>
</evidence>
<evidence type="ECO:0000259" key="5">
    <source>
        <dbReference type="PROSITE" id="PS50146"/>
    </source>
</evidence>
<dbReference type="Gene3D" id="2.60.200.40">
    <property type="match status" value="1"/>
</dbReference>
<dbReference type="GO" id="GO:0016301">
    <property type="term" value="F:kinase activity"/>
    <property type="evidence" value="ECO:0007669"/>
    <property type="project" value="UniProtKB-KW"/>
</dbReference>
<dbReference type="InterPro" id="IPR045540">
    <property type="entry name" value="YegS/DAGK_C"/>
</dbReference>
<organism evidence="6 7">
    <name type="scientific">Donghicola eburneus</name>
    <dbReference type="NCBI Taxonomy" id="393278"/>
    <lineage>
        <taxon>Bacteria</taxon>
        <taxon>Pseudomonadati</taxon>
        <taxon>Pseudomonadota</taxon>
        <taxon>Alphaproteobacteria</taxon>
        <taxon>Rhodobacterales</taxon>
        <taxon>Roseobacteraceae</taxon>
        <taxon>Donghicola</taxon>
    </lineage>
</organism>
<reference evidence="7" key="1">
    <citation type="submission" date="2016-09" db="EMBL/GenBank/DDBJ databases">
        <authorList>
            <person name="Wibberg D."/>
        </authorList>
    </citation>
    <scope>NUCLEOTIDE SEQUENCE [LARGE SCALE GENOMIC DNA]</scope>
</reference>
<dbReference type="InterPro" id="IPR017438">
    <property type="entry name" value="ATP-NAD_kinase_N"/>
</dbReference>
<keyword evidence="3" id="KW-0418">Kinase</keyword>
<dbReference type="SMART" id="SM00046">
    <property type="entry name" value="DAGKc"/>
    <property type="match status" value="1"/>
</dbReference>
<dbReference type="RefSeq" id="WP_178338732.1">
    <property type="nucleotide sequence ID" value="NZ_FMJB01000066.1"/>
</dbReference>
<keyword evidence="7" id="KW-1185">Reference proteome</keyword>
<evidence type="ECO:0000256" key="1">
    <source>
        <dbReference type="ARBA" id="ARBA00022679"/>
    </source>
</evidence>
<dbReference type="SUPFAM" id="SSF111331">
    <property type="entry name" value="NAD kinase/diacylglycerol kinase-like"/>
    <property type="match status" value="1"/>
</dbReference>
<dbReference type="GO" id="GO:0005524">
    <property type="term" value="F:ATP binding"/>
    <property type="evidence" value="ECO:0007669"/>
    <property type="project" value="UniProtKB-KW"/>
</dbReference>
<dbReference type="Proteomes" id="UP000184085">
    <property type="component" value="Unassembled WGS sequence"/>
</dbReference>
<name>A0A1M4N4N0_9RHOB</name>
<keyword evidence="4" id="KW-0067">ATP-binding</keyword>
<proteinExistence type="predicted"/>
<feature type="domain" description="DAGKc" evidence="5">
    <location>
        <begin position="19"/>
        <end position="150"/>
    </location>
</feature>
<protein>
    <recommendedName>
        <fullName evidence="5">DAGKc domain-containing protein</fullName>
    </recommendedName>
</protein>
<evidence type="ECO:0000313" key="7">
    <source>
        <dbReference type="Proteomes" id="UP000184085"/>
    </source>
</evidence>
<dbReference type="EMBL" id="FMJB01000066">
    <property type="protein sequence ID" value="SCM69850.1"/>
    <property type="molecule type" value="Genomic_DNA"/>
</dbReference>
<keyword evidence="2" id="KW-0547">Nucleotide-binding</keyword>
<dbReference type="PANTHER" id="PTHR12358">
    <property type="entry name" value="SPHINGOSINE KINASE"/>
    <property type="match status" value="1"/>
</dbReference>
<dbReference type="PANTHER" id="PTHR12358:SF54">
    <property type="entry name" value="SPHINGOSINE KINASE RELATED PROTEIN"/>
    <property type="match status" value="1"/>
</dbReference>
<evidence type="ECO:0000256" key="4">
    <source>
        <dbReference type="ARBA" id="ARBA00022840"/>
    </source>
</evidence>
<gene>
    <name evidence="6" type="ORF">KARMA_4093</name>
</gene>
<dbReference type="Pfam" id="PF00781">
    <property type="entry name" value="DAGK_cat"/>
    <property type="match status" value="1"/>
</dbReference>
<dbReference type="AlphaFoldDB" id="A0A1M4N4N0"/>
<evidence type="ECO:0000256" key="3">
    <source>
        <dbReference type="ARBA" id="ARBA00022777"/>
    </source>
</evidence>
<dbReference type="InterPro" id="IPR001206">
    <property type="entry name" value="Diacylglycerol_kinase_cat_dom"/>
</dbReference>
<sequence length="321" mass="35330">MNSHTPIETPENQSSAAAVKGGDVCVILNPKSGKKETKPDPDELSQMMRRAFDAPCDIKQVSKDHSPTKLAEDAIREGYRIVVAAGGDGTIAGVANALMDTDVAMGVLPMGTFNYFSRGLGLPEDIPEAIETLGRSAPKPMHVGCVNGEIFLNNASLGVYPSILRERETLYKKWGRSRITAYWSVLSGLMGLKRPYDLTVTVDGETTIHKKTALAFVANSAYQLEAFSLDGAEDVRDGSFALYLTNATNWRQLIAHAMNLFRNTTEHGREFQLLIGKDIEIDVGRKKHMWIARDGEKERMKAPFVFNLRENALNVMVPNSA</sequence>
<dbReference type="Pfam" id="PF19279">
    <property type="entry name" value="YegS_C"/>
    <property type="match status" value="1"/>
</dbReference>